<dbReference type="Pfam" id="PF22456">
    <property type="entry name" value="PqqF-like_C_4"/>
    <property type="match status" value="1"/>
</dbReference>
<keyword evidence="8" id="KW-0378">Hydrolase</keyword>
<feature type="domain" description="Coenzyme PQQ synthesis protein F-like C-terminal lobe" evidence="19">
    <location>
        <begin position="765"/>
        <end position="861"/>
    </location>
</feature>
<evidence type="ECO:0000256" key="12">
    <source>
        <dbReference type="ARBA" id="ARBA00031184"/>
    </source>
</evidence>
<gene>
    <name evidence="20" type="ORF">ACFP85_12235</name>
</gene>
<evidence type="ECO:0000259" key="18">
    <source>
        <dbReference type="Pfam" id="PF16187"/>
    </source>
</evidence>
<evidence type="ECO:0000256" key="11">
    <source>
        <dbReference type="ARBA" id="ARBA00029597"/>
    </source>
</evidence>
<keyword evidence="9" id="KW-0862">Zinc</keyword>
<evidence type="ECO:0000256" key="4">
    <source>
        <dbReference type="ARBA" id="ARBA00012449"/>
    </source>
</evidence>
<dbReference type="PANTHER" id="PTHR43690:SF18">
    <property type="entry name" value="INSULIN-DEGRADING ENZYME-RELATED"/>
    <property type="match status" value="1"/>
</dbReference>
<dbReference type="EC" id="3.4.24.55" evidence="4"/>
<dbReference type="PANTHER" id="PTHR43690">
    <property type="entry name" value="NARDILYSIN"/>
    <property type="match status" value="1"/>
</dbReference>
<keyword evidence="6" id="KW-0645">Protease</keyword>
<comment type="function">
    <text evidence="2">Endopeptidase that degrades small peptides of less than 7 kDa, such as glucagon and insulin.</text>
</comment>
<keyword evidence="10" id="KW-0482">Metalloprotease</keyword>
<evidence type="ECO:0000256" key="15">
    <source>
        <dbReference type="SAM" id="SignalP"/>
    </source>
</evidence>
<evidence type="ECO:0000313" key="21">
    <source>
        <dbReference type="Proteomes" id="UP001596364"/>
    </source>
</evidence>
<keyword evidence="15" id="KW-0732">Signal</keyword>
<dbReference type="InterPro" id="IPR011249">
    <property type="entry name" value="Metalloenz_LuxS/M16"/>
</dbReference>
<accession>A0ABW1XQE6</accession>
<comment type="similarity">
    <text evidence="3 14">Belongs to the peptidase M16 family.</text>
</comment>
<dbReference type="Gene3D" id="3.30.830.10">
    <property type="entry name" value="Metalloenzyme, LuxS/M16 peptidase-like"/>
    <property type="match status" value="4"/>
</dbReference>
<evidence type="ECO:0000259" key="16">
    <source>
        <dbReference type="Pfam" id="PF00675"/>
    </source>
</evidence>
<feature type="chain" id="PRO_5045967980" description="Protease 3" evidence="15">
    <location>
        <begin position="21"/>
        <end position="935"/>
    </location>
</feature>
<dbReference type="InterPro" id="IPR011765">
    <property type="entry name" value="Pept_M16_N"/>
</dbReference>
<evidence type="ECO:0000256" key="3">
    <source>
        <dbReference type="ARBA" id="ARBA00007261"/>
    </source>
</evidence>
<dbReference type="PROSITE" id="PS00143">
    <property type="entry name" value="INSULINASE"/>
    <property type="match status" value="1"/>
</dbReference>
<dbReference type="Pfam" id="PF05193">
    <property type="entry name" value="Peptidase_M16_C"/>
    <property type="match status" value="1"/>
</dbReference>
<protein>
    <recommendedName>
        <fullName evidence="5">Protease 3</fullName>
        <ecNumber evidence="4">3.4.24.55</ecNumber>
    </recommendedName>
    <alternativeName>
        <fullName evidence="13">Pitrilysin</fullName>
    </alternativeName>
    <alternativeName>
        <fullName evidence="12">Protease III</fullName>
    </alternativeName>
    <alternativeName>
        <fullName evidence="11">Protease pi</fullName>
    </alternativeName>
</protein>
<dbReference type="InterPro" id="IPR054734">
    <property type="entry name" value="PqqF-like_C_4"/>
</dbReference>
<dbReference type="Proteomes" id="UP001596364">
    <property type="component" value="Unassembled WGS sequence"/>
</dbReference>
<feature type="domain" description="Peptidase M16 middle/third" evidence="18">
    <location>
        <begin position="394"/>
        <end position="667"/>
    </location>
</feature>
<feature type="signal peptide" evidence="15">
    <location>
        <begin position="1"/>
        <end position="20"/>
    </location>
</feature>
<evidence type="ECO:0000256" key="10">
    <source>
        <dbReference type="ARBA" id="ARBA00023049"/>
    </source>
</evidence>
<name>A0ABW1XQE6_9ALTE</name>
<evidence type="ECO:0000256" key="13">
    <source>
        <dbReference type="ARBA" id="ARBA00033450"/>
    </source>
</evidence>
<evidence type="ECO:0000313" key="20">
    <source>
        <dbReference type="EMBL" id="MFC6440914.1"/>
    </source>
</evidence>
<dbReference type="EMBL" id="JBHSUS010000001">
    <property type="protein sequence ID" value="MFC6440914.1"/>
    <property type="molecule type" value="Genomic_DNA"/>
</dbReference>
<dbReference type="InterPro" id="IPR032632">
    <property type="entry name" value="Peptidase_M16_M"/>
</dbReference>
<evidence type="ECO:0000256" key="14">
    <source>
        <dbReference type="RuleBase" id="RU004447"/>
    </source>
</evidence>
<feature type="domain" description="Peptidase M16 C-terminal" evidence="17">
    <location>
        <begin position="210"/>
        <end position="390"/>
    </location>
</feature>
<dbReference type="Pfam" id="PF16187">
    <property type="entry name" value="Peptidase_M16_M"/>
    <property type="match status" value="1"/>
</dbReference>
<dbReference type="SUPFAM" id="SSF63411">
    <property type="entry name" value="LuxS/MPP-like metallohydrolase"/>
    <property type="match status" value="4"/>
</dbReference>
<dbReference type="RefSeq" id="WP_131258767.1">
    <property type="nucleotide sequence ID" value="NZ_JBHSUS010000001.1"/>
</dbReference>
<evidence type="ECO:0000259" key="17">
    <source>
        <dbReference type="Pfam" id="PF05193"/>
    </source>
</evidence>
<evidence type="ECO:0000256" key="7">
    <source>
        <dbReference type="ARBA" id="ARBA00022723"/>
    </source>
</evidence>
<evidence type="ECO:0000256" key="5">
    <source>
        <dbReference type="ARBA" id="ARBA00017565"/>
    </source>
</evidence>
<comment type="caution">
    <text evidence="20">The sequence shown here is derived from an EMBL/GenBank/DDBJ whole genome shotgun (WGS) entry which is preliminary data.</text>
</comment>
<reference evidence="21" key="1">
    <citation type="journal article" date="2019" name="Int. J. Syst. Evol. Microbiol.">
        <title>The Global Catalogue of Microorganisms (GCM) 10K type strain sequencing project: providing services to taxonomists for standard genome sequencing and annotation.</title>
        <authorList>
            <consortium name="The Broad Institute Genomics Platform"/>
            <consortium name="The Broad Institute Genome Sequencing Center for Infectious Disease"/>
            <person name="Wu L."/>
            <person name="Ma J."/>
        </authorList>
    </citation>
    <scope>NUCLEOTIDE SEQUENCE [LARGE SCALE GENOMIC DNA]</scope>
    <source>
        <strain evidence="21">CGMCC 1.16031</strain>
    </source>
</reference>
<organism evidence="20 21">
    <name type="scientific">Pseudobowmanella zhangzhouensis</name>
    <dbReference type="NCBI Taxonomy" id="1537679"/>
    <lineage>
        <taxon>Bacteria</taxon>
        <taxon>Pseudomonadati</taxon>
        <taxon>Pseudomonadota</taxon>
        <taxon>Gammaproteobacteria</taxon>
        <taxon>Alteromonadales</taxon>
        <taxon>Alteromonadaceae</taxon>
    </lineage>
</organism>
<comment type="cofactor">
    <cofactor evidence="1">
        <name>Zn(2+)</name>
        <dbReference type="ChEBI" id="CHEBI:29105"/>
    </cofactor>
</comment>
<proteinExistence type="inferred from homology"/>
<dbReference type="InterPro" id="IPR007863">
    <property type="entry name" value="Peptidase_M16_C"/>
</dbReference>
<evidence type="ECO:0000256" key="1">
    <source>
        <dbReference type="ARBA" id="ARBA00001947"/>
    </source>
</evidence>
<dbReference type="Pfam" id="PF00675">
    <property type="entry name" value="Peptidase_M16"/>
    <property type="match status" value="1"/>
</dbReference>
<keyword evidence="7" id="KW-0479">Metal-binding</keyword>
<dbReference type="InterPro" id="IPR001431">
    <property type="entry name" value="Pept_M16_Zn_BS"/>
</dbReference>
<evidence type="ECO:0000256" key="2">
    <source>
        <dbReference type="ARBA" id="ARBA00002184"/>
    </source>
</evidence>
<evidence type="ECO:0000259" key="19">
    <source>
        <dbReference type="Pfam" id="PF22456"/>
    </source>
</evidence>
<evidence type="ECO:0000256" key="9">
    <source>
        <dbReference type="ARBA" id="ARBA00022833"/>
    </source>
</evidence>
<sequence>MISRVVLVALVSLLSLCMSACQSPPPDIVKSPNDSRSYRLHTLPNGLSVLLISDPDAVKSSVALSVAAGSFDEPAEFPGLAHLLEHMLFLGSEKYPQAGDYAEFVNQSGGNLNAYTDNQQTNFMVSVDDASFELALDRFSRFFWQATLDPAYTDKERHAVDAEWRMKRSDDWVILARLDERTLAPAHPAHRFSWGNLQTLQDSKNATLHQALVDFYHTYYRANQMQAVLISPRSLDQQIVLAERFFTPIPSGRERHSTPLPPALDTNTGAKWLTYQPQADMRQLRISFVINNNQAEYRYKPNHYITYLLNSEMPGTLAATLREQGLVEALYADVEPAQYGNAGNFSIFADLTLAGAQQPERIVGAVFNYLQLISQQGIQQAYADELRQSLQNNFRFLTESDNAQLAMHLAAQLHNYPARDVLVSPYQFAQFEPQRIRAVLAQMTLDNARITLISPQAQANQHFEHFPGQYSQHKITPSQLQSWQQQARSLTLSLPAFNTLMPGEFTLHQPLSDTPQILQNDPDGSMVLMQNGTFKEPKGHILIELNSDITKQSPTSYVVASLLSRALGRQTTDLYDEAIAAGMSLSVGINNGLNIELAGFSERQPELLDRLLTRLHSMRFEPAHLANHKAALLEEWQNEDKAMLIDQLMPTLSRLISRDEFDRDALREALDGVSVDDLRRQLTELLSNYHLRVLMFGNYSLDIANSIHTRLSVANADKPRYISPMLSLPPGTTLSWQQDAELNDTAWLDAYTQPYSVEQDATSRLLSQLINGAMFRVLRTEQQLGYSLGYFTLPIQQQLFSGFYLQSANSDLTTTFAAVERFKEDFRAQLQALSSDELNTTRASLLANLQMPPTSTTVALSRVLRDWQQDHLQFDQRQRLINAVQSVTLQDILALYDSYAGHTRYLIQLRGANFQQTPFIQLTDAKQITSLNEAH</sequence>
<keyword evidence="21" id="KW-1185">Reference proteome</keyword>
<evidence type="ECO:0000256" key="6">
    <source>
        <dbReference type="ARBA" id="ARBA00022670"/>
    </source>
</evidence>
<feature type="domain" description="Peptidase M16 N-terminal" evidence="16">
    <location>
        <begin position="49"/>
        <end position="167"/>
    </location>
</feature>
<evidence type="ECO:0000256" key="8">
    <source>
        <dbReference type="ARBA" id="ARBA00022801"/>
    </source>
</evidence>
<dbReference type="InterPro" id="IPR050626">
    <property type="entry name" value="Peptidase_M16"/>
</dbReference>